<dbReference type="Pfam" id="PF13468">
    <property type="entry name" value="Glyoxalase_3"/>
    <property type="match status" value="1"/>
</dbReference>
<dbReference type="Proteomes" id="UP001642484">
    <property type="component" value="Unassembled WGS sequence"/>
</dbReference>
<name>A0ABP0NIU7_9DINO</name>
<feature type="domain" description="Glyoxalase-like" evidence="1">
    <location>
        <begin position="18"/>
        <end position="196"/>
    </location>
</feature>
<evidence type="ECO:0000313" key="2">
    <source>
        <dbReference type="EMBL" id="CAK9063363.1"/>
    </source>
</evidence>
<organism evidence="2 3">
    <name type="scientific">Durusdinium trenchii</name>
    <dbReference type="NCBI Taxonomy" id="1381693"/>
    <lineage>
        <taxon>Eukaryota</taxon>
        <taxon>Sar</taxon>
        <taxon>Alveolata</taxon>
        <taxon>Dinophyceae</taxon>
        <taxon>Suessiales</taxon>
        <taxon>Symbiodiniaceae</taxon>
        <taxon>Durusdinium</taxon>
    </lineage>
</organism>
<sequence>METTDSSQPDSPSPSLLVDHLVWCVPSVAEGIDLFEAMTGVKACIGGQHLGLGTHNALISLGEGVYLEILARDPAQDEGSWLGIDCPRKPCLTTFCVQPSGGSLEEIATSGCDIGTIKDFSRENTEGKTLNWRLAADHHSLGYEKLPFGGLVPFIVDWSVNQLAHPSAISPKGCRLVELKAFHPNAIELRRRLEALKVKDVTVEHGDTSRLVATLDSPKGQVTLA</sequence>
<dbReference type="InterPro" id="IPR029068">
    <property type="entry name" value="Glyas_Bleomycin-R_OHBP_Dase"/>
</dbReference>
<reference evidence="2 3" key="1">
    <citation type="submission" date="2024-02" db="EMBL/GenBank/DDBJ databases">
        <authorList>
            <person name="Chen Y."/>
            <person name="Shah S."/>
            <person name="Dougan E. K."/>
            <person name="Thang M."/>
            <person name="Chan C."/>
        </authorList>
    </citation>
    <scope>NUCLEOTIDE SEQUENCE [LARGE SCALE GENOMIC DNA]</scope>
</reference>
<proteinExistence type="predicted"/>
<evidence type="ECO:0000313" key="3">
    <source>
        <dbReference type="Proteomes" id="UP001642484"/>
    </source>
</evidence>
<comment type="caution">
    <text evidence="2">The sequence shown here is derived from an EMBL/GenBank/DDBJ whole genome shotgun (WGS) entry which is preliminary data.</text>
</comment>
<accession>A0ABP0NIU7</accession>
<gene>
    <name evidence="2" type="ORF">CCMP2556_LOCUS31145</name>
</gene>
<evidence type="ECO:0000259" key="1">
    <source>
        <dbReference type="Pfam" id="PF13468"/>
    </source>
</evidence>
<dbReference type="InterPro" id="IPR025870">
    <property type="entry name" value="Glyoxalase-like_dom"/>
</dbReference>
<dbReference type="EMBL" id="CAXAMN010021784">
    <property type="protein sequence ID" value="CAK9063363.1"/>
    <property type="molecule type" value="Genomic_DNA"/>
</dbReference>
<dbReference type="Gene3D" id="3.10.180.10">
    <property type="entry name" value="2,3-Dihydroxybiphenyl 1,2-Dioxygenase, domain 1"/>
    <property type="match status" value="1"/>
</dbReference>
<protein>
    <recommendedName>
        <fullName evidence="1">Glyoxalase-like domain-containing protein</fullName>
    </recommendedName>
</protein>
<keyword evidence="3" id="KW-1185">Reference proteome</keyword>